<dbReference type="Pfam" id="PF13360">
    <property type="entry name" value="PQQ_2"/>
    <property type="match status" value="2"/>
</dbReference>
<reference evidence="3" key="1">
    <citation type="submission" date="2021-02" db="EMBL/GenBank/DDBJ databases">
        <authorList>
            <person name="Dougan E. K."/>
            <person name="Rhodes N."/>
            <person name="Thang M."/>
            <person name="Chan C."/>
        </authorList>
    </citation>
    <scope>NUCLEOTIDE SEQUENCE</scope>
</reference>
<feature type="region of interest" description="Disordered" evidence="1">
    <location>
        <begin position="1"/>
        <end position="91"/>
    </location>
</feature>
<feature type="compositionally biased region" description="Basic and acidic residues" evidence="1">
    <location>
        <begin position="18"/>
        <end position="36"/>
    </location>
</feature>
<dbReference type="Proteomes" id="UP000604046">
    <property type="component" value="Unassembled WGS sequence"/>
</dbReference>
<evidence type="ECO:0000256" key="1">
    <source>
        <dbReference type="SAM" id="MobiDB-lite"/>
    </source>
</evidence>
<dbReference type="SUPFAM" id="SSF50998">
    <property type="entry name" value="Quinoprotein alcohol dehydrogenase-like"/>
    <property type="match status" value="1"/>
</dbReference>
<evidence type="ECO:0000313" key="4">
    <source>
        <dbReference type="Proteomes" id="UP000604046"/>
    </source>
</evidence>
<dbReference type="Gene3D" id="2.130.10.10">
    <property type="entry name" value="YVTN repeat-like/Quinoprotein amine dehydrogenase"/>
    <property type="match status" value="1"/>
</dbReference>
<organism evidence="3 4">
    <name type="scientific">Symbiodinium natans</name>
    <dbReference type="NCBI Taxonomy" id="878477"/>
    <lineage>
        <taxon>Eukaryota</taxon>
        <taxon>Sar</taxon>
        <taxon>Alveolata</taxon>
        <taxon>Dinophyceae</taxon>
        <taxon>Suessiales</taxon>
        <taxon>Symbiodiniaceae</taxon>
        <taxon>Symbiodinium</taxon>
    </lineage>
</organism>
<feature type="domain" description="Pyrrolo-quinoline quinone repeat" evidence="2">
    <location>
        <begin position="226"/>
        <end position="313"/>
    </location>
</feature>
<dbReference type="Gene3D" id="2.40.128.630">
    <property type="match status" value="1"/>
</dbReference>
<dbReference type="PANTHER" id="PTHR34512">
    <property type="entry name" value="CELL SURFACE PROTEIN"/>
    <property type="match status" value="1"/>
</dbReference>
<feature type="domain" description="Pyrrolo-quinoline quinone repeat" evidence="2">
    <location>
        <begin position="346"/>
        <end position="606"/>
    </location>
</feature>
<feature type="region of interest" description="Disordered" evidence="1">
    <location>
        <begin position="144"/>
        <end position="194"/>
    </location>
</feature>
<feature type="compositionally biased region" description="Acidic residues" evidence="1">
    <location>
        <begin position="152"/>
        <end position="161"/>
    </location>
</feature>
<feature type="compositionally biased region" description="Basic and acidic residues" evidence="1">
    <location>
        <begin position="48"/>
        <end position="66"/>
    </location>
</feature>
<evidence type="ECO:0000259" key="2">
    <source>
        <dbReference type="Pfam" id="PF13360"/>
    </source>
</evidence>
<dbReference type="InterPro" id="IPR015943">
    <property type="entry name" value="WD40/YVTN_repeat-like_dom_sf"/>
</dbReference>
<accession>A0A812Q8G8</accession>
<name>A0A812Q8G8_9DINO</name>
<dbReference type="InterPro" id="IPR011047">
    <property type="entry name" value="Quinoprotein_ADH-like_sf"/>
</dbReference>
<dbReference type="AlphaFoldDB" id="A0A812Q8G8"/>
<feature type="compositionally biased region" description="Low complexity" evidence="1">
    <location>
        <begin position="166"/>
        <end position="177"/>
    </location>
</feature>
<dbReference type="InterPro" id="IPR002372">
    <property type="entry name" value="PQQ_rpt_dom"/>
</dbReference>
<gene>
    <name evidence="3" type="ORF">SNAT2548_LOCUS20783</name>
</gene>
<dbReference type="SMART" id="SM00564">
    <property type="entry name" value="PQQ"/>
    <property type="match status" value="5"/>
</dbReference>
<keyword evidence="4" id="KW-1185">Reference proteome</keyword>
<comment type="caution">
    <text evidence="3">The sequence shown here is derived from an EMBL/GenBank/DDBJ whole genome shotgun (WGS) entry which is preliminary data.</text>
</comment>
<proteinExistence type="predicted"/>
<evidence type="ECO:0000313" key="3">
    <source>
        <dbReference type="EMBL" id="CAE7380723.1"/>
    </source>
</evidence>
<sequence>MGVVTTAQGKPPLPAAKKSAEAAPAKDKPKADKSDATDLVGRGLPARLPEKSEKSETRRLSREIPFAREVTLSGPPMSIASAAPDASESLPCRRVRYEEGEKGDAGDVATHSWPLAMTREDRDDQKRITMFFLDPAQLLEDIRSQGKKKEPDEEDEEEAAADDSKAPSVAATASAPPMREDATPSAKEEEADASYSWATGRGNFPQYAVSAHAAPFYFSDKLAWQWHHPLGRFATLTYGTVIDGESNIFLSAADGVRKFDKNGTMLWEYSSLPAEVINAPSVYDGMVYVSDTYGDVIALDMQTGHKVWKTHVADEIGQDNGFNMVHAGVALTACDWRFPSPNLQANQKVKGLNASTGEELWTFKPDTAVWNFLPLFVDDSSFVFQDMTGKVYRLEVGTGSLMWKNGGRNDTWTDGSAAVGPNGLVYAVNNNQPVFMKSEYSPGTLSAYKISDGELVWQVTTPRPPNNAPAVGAVKNLPGNSVVMPLCQQVLPGATCDVQVYDAETGALRWIFHGPTQTGLLQAGDMEGYIARTQRGVRSMCLPNGWSAPTIDAEGTVFVGNEEGNFYALRDMDGDGVVFGLEEVVQYDTKSSFSGSSSPAVAPDLLAVASCDTLFVFKG</sequence>
<feature type="compositionally biased region" description="Basic and acidic residues" evidence="1">
    <location>
        <begin position="178"/>
        <end position="188"/>
    </location>
</feature>
<dbReference type="PANTHER" id="PTHR34512:SF30">
    <property type="entry name" value="OUTER MEMBRANE PROTEIN ASSEMBLY FACTOR BAMB"/>
    <property type="match status" value="1"/>
</dbReference>
<protein>
    <recommendedName>
        <fullName evidence="2">Pyrrolo-quinoline quinone repeat domain-containing protein</fullName>
    </recommendedName>
</protein>
<dbReference type="EMBL" id="CAJNDS010002223">
    <property type="protein sequence ID" value="CAE7380723.1"/>
    <property type="molecule type" value="Genomic_DNA"/>
</dbReference>
<dbReference type="InterPro" id="IPR018391">
    <property type="entry name" value="PQQ_b-propeller_rpt"/>
</dbReference>